<proteinExistence type="predicted"/>
<dbReference type="CDD" id="cd06532">
    <property type="entry name" value="Glyco_transf_25"/>
    <property type="match status" value="1"/>
</dbReference>
<evidence type="ECO:0000313" key="3">
    <source>
        <dbReference type="Proteomes" id="UP001189429"/>
    </source>
</evidence>
<dbReference type="Pfam" id="PF01755">
    <property type="entry name" value="Glyco_transf_25"/>
    <property type="match status" value="1"/>
</dbReference>
<dbReference type="EMBL" id="CAUYUJ010018793">
    <property type="protein sequence ID" value="CAK0886365.1"/>
    <property type="molecule type" value="Genomic_DNA"/>
</dbReference>
<sequence length="308" mass="34269">MAQSARAASAARASLPWRSLERVYCVNLDRRPERWSFMQDQFEKLQLPVQRFSAVDGRTLDVPHLAEIGIIAKEAMPRYYLPTEMKLFGTDLTDGGIGCALSHMMIWKDILQQCAAGTASSDSKFLVIEDDCEFAEGFSEEVLLERLSHVPSDWELVYLGGQDLMHKQHLYPVGRGVRRLYKGFRETTAYVVNEAGAKACLEVCVPMYWQVDTHLNDESLREGLRPPREGEQEFTMRPRGYCLHPPISAARRGGPSPEWPGSPHTCACLVRTGASPVEGLKVRSVALACGRVHRGADEGGVPHGRSEG</sequence>
<comment type="caution">
    <text evidence="2">The sequence shown here is derived from an EMBL/GenBank/DDBJ whole genome shotgun (WGS) entry which is preliminary data.</text>
</comment>
<reference evidence="2" key="1">
    <citation type="submission" date="2023-10" db="EMBL/GenBank/DDBJ databases">
        <authorList>
            <person name="Chen Y."/>
            <person name="Shah S."/>
            <person name="Dougan E. K."/>
            <person name="Thang M."/>
            <person name="Chan C."/>
        </authorList>
    </citation>
    <scope>NUCLEOTIDE SEQUENCE [LARGE SCALE GENOMIC DNA]</scope>
</reference>
<evidence type="ECO:0000313" key="2">
    <source>
        <dbReference type="EMBL" id="CAK0886365.1"/>
    </source>
</evidence>
<feature type="domain" description="Glycosyl transferase family 25" evidence="1">
    <location>
        <begin position="22"/>
        <end position="213"/>
    </location>
</feature>
<protein>
    <recommendedName>
        <fullName evidence="1">Glycosyl transferase family 25 domain-containing protein</fullName>
    </recommendedName>
</protein>
<accession>A0ABN9WMV3</accession>
<name>A0ABN9WMV3_9DINO</name>
<keyword evidence="3" id="KW-1185">Reference proteome</keyword>
<gene>
    <name evidence="2" type="ORF">PCOR1329_LOCUS67730</name>
</gene>
<evidence type="ECO:0000259" key="1">
    <source>
        <dbReference type="Pfam" id="PF01755"/>
    </source>
</evidence>
<dbReference type="Proteomes" id="UP001189429">
    <property type="component" value="Unassembled WGS sequence"/>
</dbReference>
<organism evidence="2 3">
    <name type="scientific">Prorocentrum cordatum</name>
    <dbReference type="NCBI Taxonomy" id="2364126"/>
    <lineage>
        <taxon>Eukaryota</taxon>
        <taxon>Sar</taxon>
        <taxon>Alveolata</taxon>
        <taxon>Dinophyceae</taxon>
        <taxon>Prorocentrales</taxon>
        <taxon>Prorocentraceae</taxon>
        <taxon>Prorocentrum</taxon>
    </lineage>
</organism>
<dbReference type="InterPro" id="IPR002654">
    <property type="entry name" value="Glyco_trans_25"/>
</dbReference>